<name>A0A7W9V2C7_9ACTN</name>
<keyword evidence="1" id="KW-0808">Transferase</keyword>
<dbReference type="Gene3D" id="3.40.1260.10">
    <property type="entry name" value="DsrEFH-like"/>
    <property type="match status" value="1"/>
</dbReference>
<organism evidence="1 2">
    <name type="scientific">Streptomyces zagrosensis</name>
    <dbReference type="NCBI Taxonomy" id="1042984"/>
    <lineage>
        <taxon>Bacteria</taxon>
        <taxon>Bacillati</taxon>
        <taxon>Actinomycetota</taxon>
        <taxon>Actinomycetes</taxon>
        <taxon>Kitasatosporales</taxon>
        <taxon>Streptomycetaceae</taxon>
        <taxon>Streptomyces</taxon>
    </lineage>
</organism>
<dbReference type="EMBL" id="JACHJL010000035">
    <property type="protein sequence ID" value="MBB5940155.1"/>
    <property type="molecule type" value="Genomic_DNA"/>
</dbReference>
<evidence type="ECO:0000313" key="2">
    <source>
        <dbReference type="Proteomes" id="UP000588098"/>
    </source>
</evidence>
<sequence length="112" mass="11822">MGDKPSRYLLIESQGNWAGPNAGRFLGDASALAKSGHQVSVFLVQDGVFAAVNDSVPEIATLAELGATVWADDFSTAQRALPARSLSPHVKLVGMDSVAKLLMSDGCRAVWH</sequence>
<protein>
    <submittedName>
        <fullName evidence="1">Sulfur relay (Sulfurtransferase) DsrF/TusC family protein</fullName>
    </submittedName>
</protein>
<dbReference type="Pfam" id="PF02635">
    <property type="entry name" value="DsrE"/>
    <property type="match status" value="1"/>
</dbReference>
<dbReference type="AlphaFoldDB" id="A0A7W9V2C7"/>
<dbReference type="SUPFAM" id="SSF75169">
    <property type="entry name" value="DsrEFH-like"/>
    <property type="match status" value="1"/>
</dbReference>
<dbReference type="RefSeq" id="WP_184580075.1">
    <property type="nucleotide sequence ID" value="NZ_JACHJL010000035.1"/>
</dbReference>
<comment type="caution">
    <text evidence="1">The sequence shown here is derived from an EMBL/GenBank/DDBJ whole genome shotgun (WGS) entry which is preliminary data.</text>
</comment>
<evidence type="ECO:0000313" key="1">
    <source>
        <dbReference type="EMBL" id="MBB5940155.1"/>
    </source>
</evidence>
<proteinExistence type="predicted"/>
<accession>A0A7W9V2C7</accession>
<gene>
    <name evidence="1" type="ORF">FHS42_007253</name>
</gene>
<keyword evidence="2" id="KW-1185">Reference proteome</keyword>
<dbReference type="InterPro" id="IPR027396">
    <property type="entry name" value="DsrEFH-like"/>
</dbReference>
<dbReference type="InterPro" id="IPR003787">
    <property type="entry name" value="Sulphur_relay_DsrE/F-like"/>
</dbReference>
<reference evidence="1 2" key="1">
    <citation type="submission" date="2020-08" db="EMBL/GenBank/DDBJ databases">
        <title>Genomic Encyclopedia of Type Strains, Phase III (KMG-III): the genomes of soil and plant-associated and newly described type strains.</title>
        <authorList>
            <person name="Whitman W."/>
        </authorList>
    </citation>
    <scope>NUCLEOTIDE SEQUENCE [LARGE SCALE GENOMIC DNA]</scope>
    <source>
        <strain evidence="1 2">CECT 8305</strain>
    </source>
</reference>
<dbReference type="Proteomes" id="UP000588098">
    <property type="component" value="Unassembled WGS sequence"/>
</dbReference>
<dbReference type="GO" id="GO:0016740">
    <property type="term" value="F:transferase activity"/>
    <property type="evidence" value="ECO:0007669"/>
    <property type="project" value="UniProtKB-KW"/>
</dbReference>